<feature type="domain" description="DUF4131" evidence="8">
    <location>
        <begin position="59"/>
        <end position="206"/>
    </location>
</feature>
<dbReference type="InterPro" id="IPR025405">
    <property type="entry name" value="DUF4131"/>
</dbReference>
<dbReference type="EMBL" id="QKVK01000004">
    <property type="protein sequence ID" value="PZF76759.1"/>
    <property type="molecule type" value="Genomic_DNA"/>
</dbReference>
<dbReference type="PANTHER" id="PTHR30619">
    <property type="entry name" value="DNA INTERNALIZATION/COMPETENCE PROTEIN COMEC/REC2"/>
    <property type="match status" value="1"/>
</dbReference>
<sequence>MSLAMMDQAGAEDAPRKVWLADVCRRAIAAQRGRSVLWAAPALSVGIGVYFVLPEEPGTLLLLSLGLAGAMLIWLGRASGPVLLAGLALGGFALAGLQSWQVATPLLAAATGEVTVTGRAVTVARSARSRLVLVLAPEEIEGLAPGKMPRLIRLSVPEKAGAPPPGARLRFRARLAPLPSPVAPGAFDYGRSLWLSGIGGTGRVTSQAITVLDGPQLIAPLDGWLAGLRAAMGARIHAALAEPYASFAEALITGERSTIPPEINKSLLVSGLFHILSISGLHMWLVAGGVFWAVRAALALVPGLALRFPIRKWAAAAALMMGLFYMLLAEGGVATARSFIMVAIVFFAIIVDRPAVSVRNLALAALVILVLDPEAAIEASFQMSFLAVLGLVAFYEFWARWKAGQGEEGPAPHWAWRVVRWAAAAFLASLVTSLIAGFSSSLPAAYHFGRISPYGVLANGLAIPVVGVLVMPFALLAAVLMPFGLEQLPLAVMGKGLELVIVISNAVAGLPGANEVIARPPLTAMTVVVCGLLLLCLLAGPLRLAGLAVMAAGGLLMLSAPPPPDLLIEATGANVALRDGTGHIVPARPRRARFAVEKWLQANGEEASPGEAAKRPGWQCADGRCTAELRGRVIVYLTGSEGKPPACRGADVVIADFPLRGACRRVPLRIDRFDLWRHGAHAVFLSGPAPVVKTARGEQGRRPWVVVPEPRRLTAPAVGGKSGT</sequence>
<feature type="transmembrane region" description="Helical" evidence="6">
    <location>
        <begin position="272"/>
        <end position="298"/>
    </location>
</feature>
<feature type="transmembrane region" description="Helical" evidence="6">
    <location>
        <begin position="310"/>
        <end position="328"/>
    </location>
</feature>
<evidence type="ECO:0008006" key="11">
    <source>
        <dbReference type="Google" id="ProtNLM"/>
    </source>
</evidence>
<evidence type="ECO:0000256" key="3">
    <source>
        <dbReference type="ARBA" id="ARBA00022692"/>
    </source>
</evidence>
<feature type="transmembrane region" description="Helical" evidence="6">
    <location>
        <begin position="334"/>
        <end position="351"/>
    </location>
</feature>
<dbReference type="Pfam" id="PF03772">
    <property type="entry name" value="Competence"/>
    <property type="match status" value="1"/>
</dbReference>
<dbReference type="PANTHER" id="PTHR30619:SF1">
    <property type="entry name" value="RECOMBINATION PROTEIN 2"/>
    <property type="match status" value="1"/>
</dbReference>
<dbReference type="InterPro" id="IPR052159">
    <property type="entry name" value="Competence_DNA_uptake"/>
</dbReference>
<name>A0A2W2BKL5_9HYPH</name>
<evidence type="ECO:0000256" key="4">
    <source>
        <dbReference type="ARBA" id="ARBA00022989"/>
    </source>
</evidence>
<dbReference type="RefSeq" id="WP_111198207.1">
    <property type="nucleotide sequence ID" value="NZ_QKVK01000004.1"/>
</dbReference>
<protein>
    <recommendedName>
        <fullName evidence="11">ComEC family competence protein</fullName>
    </recommendedName>
</protein>
<feature type="transmembrane region" description="Helical" evidence="6">
    <location>
        <begin position="461"/>
        <end position="483"/>
    </location>
</feature>
<keyword evidence="2" id="KW-1003">Cell membrane</keyword>
<feature type="transmembrane region" description="Helical" evidence="6">
    <location>
        <begin position="490"/>
        <end position="510"/>
    </location>
</feature>
<feature type="transmembrane region" description="Helical" evidence="6">
    <location>
        <begin position="522"/>
        <end position="540"/>
    </location>
</feature>
<reference evidence="10" key="1">
    <citation type="submission" date="2018-06" db="EMBL/GenBank/DDBJ databases">
        <title>Aestuariibacter litoralis strain KCTC 52945T.</title>
        <authorList>
            <person name="Li X."/>
            <person name="Salam N."/>
            <person name="Li J.-L."/>
            <person name="Chen Y.-M."/>
            <person name="Yang Z.-W."/>
            <person name="Zhang L.-Y."/>
            <person name="Han M.-X."/>
            <person name="Xiao M."/>
            <person name="Li W.-J."/>
        </authorList>
    </citation>
    <scope>NUCLEOTIDE SEQUENCE [LARGE SCALE GENOMIC DNA]</scope>
    <source>
        <strain evidence="10">KCTC 52945</strain>
    </source>
</reference>
<organism evidence="9 10">
    <name type="scientific">Aestuariivirga litoralis</name>
    <dbReference type="NCBI Taxonomy" id="2650924"/>
    <lineage>
        <taxon>Bacteria</taxon>
        <taxon>Pseudomonadati</taxon>
        <taxon>Pseudomonadota</taxon>
        <taxon>Alphaproteobacteria</taxon>
        <taxon>Hyphomicrobiales</taxon>
        <taxon>Aestuariivirgaceae</taxon>
        <taxon>Aestuariivirga</taxon>
    </lineage>
</organism>
<feature type="transmembrane region" description="Helical" evidence="6">
    <location>
        <begin position="418"/>
        <end position="441"/>
    </location>
</feature>
<evidence type="ECO:0000256" key="1">
    <source>
        <dbReference type="ARBA" id="ARBA00004651"/>
    </source>
</evidence>
<proteinExistence type="predicted"/>
<evidence type="ECO:0000259" key="7">
    <source>
        <dbReference type="Pfam" id="PF03772"/>
    </source>
</evidence>
<keyword evidence="3 6" id="KW-0812">Transmembrane</keyword>
<keyword evidence="4 6" id="KW-1133">Transmembrane helix</keyword>
<comment type="caution">
    <text evidence="9">The sequence shown here is derived from an EMBL/GenBank/DDBJ whole genome shotgun (WGS) entry which is preliminary data.</text>
</comment>
<gene>
    <name evidence="9" type="ORF">DK847_09800</name>
</gene>
<feature type="transmembrane region" description="Helical" evidence="6">
    <location>
        <begin position="381"/>
        <end position="398"/>
    </location>
</feature>
<evidence type="ECO:0000256" key="6">
    <source>
        <dbReference type="SAM" id="Phobius"/>
    </source>
</evidence>
<feature type="domain" description="ComEC/Rec2-related protein" evidence="7">
    <location>
        <begin position="251"/>
        <end position="539"/>
    </location>
</feature>
<evidence type="ECO:0000313" key="9">
    <source>
        <dbReference type="EMBL" id="PZF76759.1"/>
    </source>
</evidence>
<keyword evidence="10" id="KW-1185">Reference proteome</keyword>
<dbReference type="Pfam" id="PF13567">
    <property type="entry name" value="DUF4131"/>
    <property type="match status" value="1"/>
</dbReference>
<comment type="subcellular location">
    <subcellularLocation>
        <location evidence="1">Cell membrane</location>
        <topology evidence="1">Multi-pass membrane protein</topology>
    </subcellularLocation>
</comment>
<dbReference type="Proteomes" id="UP000248795">
    <property type="component" value="Unassembled WGS sequence"/>
</dbReference>
<evidence type="ECO:0000313" key="10">
    <source>
        <dbReference type="Proteomes" id="UP000248795"/>
    </source>
</evidence>
<evidence type="ECO:0000259" key="8">
    <source>
        <dbReference type="Pfam" id="PF13567"/>
    </source>
</evidence>
<dbReference type="NCBIfam" id="TIGR00360">
    <property type="entry name" value="ComEC_N-term"/>
    <property type="match status" value="1"/>
</dbReference>
<dbReference type="AlphaFoldDB" id="A0A2W2BKL5"/>
<dbReference type="InterPro" id="IPR004477">
    <property type="entry name" value="ComEC_N"/>
</dbReference>
<evidence type="ECO:0000256" key="2">
    <source>
        <dbReference type="ARBA" id="ARBA00022475"/>
    </source>
</evidence>
<feature type="transmembrane region" description="Helical" evidence="6">
    <location>
        <begin position="59"/>
        <end position="75"/>
    </location>
</feature>
<feature type="transmembrane region" description="Helical" evidence="6">
    <location>
        <begin position="35"/>
        <end position="53"/>
    </location>
</feature>
<feature type="transmembrane region" description="Helical" evidence="6">
    <location>
        <begin position="82"/>
        <end position="100"/>
    </location>
</feature>
<dbReference type="GO" id="GO:0005886">
    <property type="term" value="C:plasma membrane"/>
    <property type="evidence" value="ECO:0007669"/>
    <property type="project" value="UniProtKB-SubCell"/>
</dbReference>
<evidence type="ECO:0000256" key="5">
    <source>
        <dbReference type="ARBA" id="ARBA00023136"/>
    </source>
</evidence>
<accession>A0A2W2BKL5</accession>
<keyword evidence="5 6" id="KW-0472">Membrane</keyword>